<dbReference type="Pfam" id="PF13100">
    <property type="entry name" value="OstA_2"/>
    <property type="match status" value="1"/>
</dbReference>
<dbReference type="Gene3D" id="2.60.450.10">
    <property type="entry name" value="Lipopolysaccharide (LPS) transport protein A like domain"/>
    <property type="match status" value="2"/>
</dbReference>
<dbReference type="AlphaFoldDB" id="A0A1M3KXR3"/>
<sequence>MTRSASFLLAIAAVLCCLVPVTAQDDMGPEQPLIYTGSSETMIGTGPTESGTREYIGKVRFQQGNVIVTCDRAFHYLLLNRVELYGNVKVVQGTMTMLAPLATYDGGNFMTDARGGVTVIDGNRTIRSTKVSYSTKAHVATFVDSVRVIDDSTRIWADTVIHERDTRINRAMGRVVISDSVGTAWLSGARAYHDRNRGYMQITGDASAWQWDPDEQDTMHIRADSLETWRGDSAFYLANGNAEMVRGSVSARSRRMKYAMDSGIIMLEQDPILWSDSMLLKSDTIRVDAPQHALHKVTGTGNAIMVNHTDTVHPDRFDQISGREIVIGIVKDTVRKLTAVDNAKSIYFRTEDERGEGVARFTSDTIVVDFIEGRPEDIYWLGGVAGEHHPENLVMGRVEEFRLPGFLWRTDRPRMRALPIPFKAVEIKTGEGM</sequence>
<dbReference type="InterPro" id="IPR005653">
    <property type="entry name" value="OstA-like_N"/>
</dbReference>
<comment type="caution">
    <text evidence="3">The sequence shown here is derived from an EMBL/GenBank/DDBJ whole genome shotgun (WGS) entry which is preliminary data.</text>
</comment>
<keyword evidence="1" id="KW-0732">Signal</keyword>
<proteinExistence type="predicted"/>
<dbReference type="EMBL" id="MKVH01000024">
    <property type="protein sequence ID" value="OJX57202.1"/>
    <property type="molecule type" value="Genomic_DNA"/>
</dbReference>
<feature type="domain" description="Organic solvent tolerance-like N-terminal" evidence="2">
    <location>
        <begin position="49"/>
        <end position="164"/>
    </location>
</feature>
<reference evidence="3 4" key="1">
    <citation type="submission" date="2016-09" db="EMBL/GenBank/DDBJ databases">
        <title>Genome-resolved meta-omics ties microbial dynamics to process performance in biotechnology for thiocyanate degradation.</title>
        <authorList>
            <person name="Kantor R.S."/>
            <person name="Huddy R.J."/>
            <person name="Iyer R."/>
            <person name="Thomas B.C."/>
            <person name="Brown C.T."/>
            <person name="Anantharaman K."/>
            <person name="Tringe S."/>
            <person name="Hettich R.L."/>
            <person name="Harrison S.T."/>
            <person name="Banfield J.F."/>
        </authorList>
    </citation>
    <scope>NUCLEOTIDE SEQUENCE [LARGE SCALE GENOMIC DNA]</scope>
    <source>
        <strain evidence="3">59-99</strain>
    </source>
</reference>
<feature type="chain" id="PRO_5009894980" description="Organic solvent tolerance-like N-terminal domain-containing protein" evidence="1">
    <location>
        <begin position="24"/>
        <end position="433"/>
    </location>
</feature>
<evidence type="ECO:0000313" key="3">
    <source>
        <dbReference type="EMBL" id="OJX57202.1"/>
    </source>
</evidence>
<accession>A0A1M3KXR3</accession>
<protein>
    <recommendedName>
        <fullName evidence="2">Organic solvent tolerance-like N-terminal domain-containing protein</fullName>
    </recommendedName>
</protein>
<evidence type="ECO:0000259" key="2">
    <source>
        <dbReference type="Pfam" id="PF13100"/>
    </source>
</evidence>
<dbReference type="STRING" id="1895771.BGO89_11955"/>
<name>A0A1M3KXR3_9BACT</name>
<organism evidence="3 4">
    <name type="scientific">Candidatus Kapaibacterium thiocyanatum</name>
    <dbReference type="NCBI Taxonomy" id="1895771"/>
    <lineage>
        <taxon>Bacteria</taxon>
        <taxon>Pseudomonadati</taxon>
        <taxon>Candidatus Kapaibacteriota</taxon>
        <taxon>Candidatus Kapaibacteriia</taxon>
        <taxon>Candidatus Kapaibacteriales</taxon>
        <taxon>Candidatus Kapaibacteriaceae</taxon>
        <taxon>Candidatus Kapaibacterium</taxon>
    </lineage>
</organism>
<dbReference type="Proteomes" id="UP000184233">
    <property type="component" value="Unassembled WGS sequence"/>
</dbReference>
<evidence type="ECO:0000313" key="4">
    <source>
        <dbReference type="Proteomes" id="UP000184233"/>
    </source>
</evidence>
<feature type="signal peptide" evidence="1">
    <location>
        <begin position="1"/>
        <end position="23"/>
    </location>
</feature>
<evidence type="ECO:0000256" key="1">
    <source>
        <dbReference type="SAM" id="SignalP"/>
    </source>
</evidence>
<gene>
    <name evidence="3" type="ORF">BGO89_11955</name>
</gene>